<dbReference type="Pfam" id="PF01926">
    <property type="entry name" value="MMR_HSR1"/>
    <property type="match status" value="1"/>
</dbReference>
<dbReference type="Proteomes" id="UP000320209">
    <property type="component" value="Unassembled WGS sequence"/>
</dbReference>
<evidence type="ECO:0000256" key="2">
    <source>
        <dbReference type="ARBA" id="ARBA00022692"/>
    </source>
</evidence>
<proteinExistence type="predicted"/>
<sequence length="397" mass="42180">MEPMLCGCLMASLTAVNNFASHGWFKDEFHKRYAESAKEIGRFNLALFGKTGVGKSTLVNAVFGAEVAKTGIGEPVTRESTLYLHTSGFFGLLDTQGLEIGVEGDRVIKDLAKVIQERRRRPPAEQIHVAWYAIRFADRRFEETEAEFVRKLADLGLPVVLVMTQVPTSPTGDYHPDAVEFAQQIDERALPVYGSRVYLTNAKADDFSGQQVHGLQALVDATFRCAPEGVQDALTAAQKVDVKRKQEQANAVIAGAATAAGAAGVTPIPFSDAVVLVPIQLGMMARISAIFGIEVDKAAMASIAATAAATQAGRSVAGNLLKFVPGFGAVGGGAINATVAAGFTVAIGAAWSTVCVKLAEGKLRGVNGALDTESIRSLFLDELKNQIAKMRLNAKNQ</sequence>
<dbReference type="GO" id="GO:0016020">
    <property type="term" value="C:membrane"/>
    <property type="evidence" value="ECO:0007669"/>
    <property type="project" value="UniProtKB-SubCell"/>
</dbReference>
<evidence type="ECO:0000256" key="4">
    <source>
        <dbReference type="ARBA" id="ARBA00023136"/>
    </source>
</evidence>
<evidence type="ECO:0000256" key="1">
    <source>
        <dbReference type="ARBA" id="ARBA00004141"/>
    </source>
</evidence>
<dbReference type="InterPro" id="IPR006073">
    <property type="entry name" value="GTP-bd"/>
</dbReference>
<dbReference type="AlphaFoldDB" id="A0A543A2K5"/>
<keyword evidence="3" id="KW-1133">Transmembrane helix</keyword>
<dbReference type="Pfam" id="PF05128">
    <property type="entry name" value="DUF697"/>
    <property type="match status" value="1"/>
</dbReference>
<evidence type="ECO:0000313" key="7">
    <source>
        <dbReference type="Proteomes" id="UP000320209"/>
    </source>
</evidence>
<dbReference type="Gene3D" id="3.40.50.300">
    <property type="entry name" value="P-loop containing nucleotide triphosphate hydrolases"/>
    <property type="match status" value="1"/>
</dbReference>
<organism evidence="6 7">
    <name type="scientific">Nocardioides albertanoniae</name>
    <dbReference type="NCBI Taxonomy" id="1175486"/>
    <lineage>
        <taxon>Bacteria</taxon>
        <taxon>Bacillati</taxon>
        <taxon>Actinomycetota</taxon>
        <taxon>Actinomycetes</taxon>
        <taxon>Propionibacteriales</taxon>
        <taxon>Nocardioidaceae</taxon>
        <taxon>Nocardioides</taxon>
    </lineage>
</organism>
<reference evidence="6 7" key="1">
    <citation type="submission" date="2019-06" db="EMBL/GenBank/DDBJ databases">
        <title>Sequencing the genomes of 1000 actinobacteria strains.</title>
        <authorList>
            <person name="Klenk H.-P."/>
        </authorList>
    </citation>
    <scope>NUCLEOTIDE SEQUENCE [LARGE SCALE GENOMIC DNA]</scope>
    <source>
        <strain evidence="6 7">DSM 25218</strain>
    </source>
</reference>
<evidence type="ECO:0000259" key="5">
    <source>
        <dbReference type="Pfam" id="PF01926"/>
    </source>
</evidence>
<dbReference type="InterPro" id="IPR027417">
    <property type="entry name" value="P-loop_NTPase"/>
</dbReference>
<name>A0A543A2K5_9ACTN</name>
<keyword evidence="2" id="KW-0812">Transmembrane</keyword>
<accession>A0A543A2K5</accession>
<evidence type="ECO:0000256" key="3">
    <source>
        <dbReference type="ARBA" id="ARBA00022989"/>
    </source>
</evidence>
<gene>
    <name evidence="6" type="ORF">FB381_0656</name>
</gene>
<protein>
    <submittedName>
        <fullName evidence="6">Uncharacterized protein (DUF697 family)</fullName>
    </submittedName>
</protein>
<evidence type="ECO:0000313" key="6">
    <source>
        <dbReference type="EMBL" id="TQL66790.1"/>
    </source>
</evidence>
<dbReference type="SUPFAM" id="SSF52540">
    <property type="entry name" value="P-loop containing nucleoside triphosphate hydrolases"/>
    <property type="match status" value="1"/>
</dbReference>
<dbReference type="EMBL" id="VFOV01000001">
    <property type="protein sequence ID" value="TQL66790.1"/>
    <property type="molecule type" value="Genomic_DNA"/>
</dbReference>
<dbReference type="InterPro" id="IPR021147">
    <property type="entry name" value="DUF697"/>
</dbReference>
<comment type="subcellular location">
    <subcellularLocation>
        <location evidence="1">Membrane</location>
        <topology evidence="1">Multi-pass membrane protein</topology>
    </subcellularLocation>
</comment>
<dbReference type="GO" id="GO:0005525">
    <property type="term" value="F:GTP binding"/>
    <property type="evidence" value="ECO:0007669"/>
    <property type="project" value="InterPro"/>
</dbReference>
<feature type="domain" description="G" evidence="5">
    <location>
        <begin position="45"/>
        <end position="164"/>
    </location>
</feature>
<keyword evidence="7" id="KW-1185">Reference proteome</keyword>
<keyword evidence="4" id="KW-0472">Membrane</keyword>
<comment type="caution">
    <text evidence="6">The sequence shown here is derived from an EMBL/GenBank/DDBJ whole genome shotgun (WGS) entry which is preliminary data.</text>
</comment>